<accession>A0A8J3ZL05</accession>
<dbReference type="EMBL" id="BOPG01000127">
    <property type="protein sequence ID" value="GIJ64728.1"/>
    <property type="molecule type" value="Genomic_DNA"/>
</dbReference>
<dbReference type="Proteomes" id="UP000612585">
    <property type="component" value="Unassembled WGS sequence"/>
</dbReference>
<organism evidence="2 3">
    <name type="scientific">Virgisporangium aurantiacum</name>
    <dbReference type="NCBI Taxonomy" id="175570"/>
    <lineage>
        <taxon>Bacteria</taxon>
        <taxon>Bacillati</taxon>
        <taxon>Actinomycetota</taxon>
        <taxon>Actinomycetes</taxon>
        <taxon>Micromonosporales</taxon>
        <taxon>Micromonosporaceae</taxon>
        <taxon>Virgisporangium</taxon>
    </lineage>
</organism>
<feature type="compositionally biased region" description="Low complexity" evidence="1">
    <location>
        <begin position="40"/>
        <end position="57"/>
    </location>
</feature>
<keyword evidence="3" id="KW-1185">Reference proteome</keyword>
<dbReference type="AlphaFoldDB" id="A0A8J3ZL05"/>
<protein>
    <submittedName>
        <fullName evidence="2">Uncharacterized protein</fullName>
    </submittedName>
</protein>
<sequence>MKIESISVISRGGMVRVWHTSSSWTSVVRARYANPAQARAGPTGVRAVPPGAGPARPSSRVRTAAQALSAIPTRSTPIVAAGTPSAANTSWVRLSSCRLVAVGWTIT</sequence>
<evidence type="ECO:0000256" key="1">
    <source>
        <dbReference type="SAM" id="MobiDB-lite"/>
    </source>
</evidence>
<gene>
    <name evidence="2" type="ORF">Vau01_122440</name>
</gene>
<proteinExistence type="predicted"/>
<name>A0A8J3ZL05_9ACTN</name>
<reference evidence="2" key="1">
    <citation type="submission" date="2021-01" db="EMBL/GenBank/DDBJ databases">
        <title>Whole genome shotgun sequence of Virgisporangium aurantiacum NBRC 16421.</title>
        <authorList>
            <person name="Komaki H."/>
            <person name="Tamura T."/>
        </authorList>
    </citation>
    <scope>NUCLEOTIDE SEQUENCE</scope>
    <source>
        <strain evidence="2">NBRC 16421</strain>
    </source>
</reference>
<feature type="region of interest" description="Disordered" evidence="1">
    <location>
        <begin position="38"/>
        <end position="59"/>
    </location>
</feature>
<evidence type="ECO:0000313" key="2">
    <source>
        <dbReference type="EMBL" id="GIJ64728.1"/>
    </source>
</evidence>
<evidence type="ECO:0000313" key="3">
    <source>
        <dbReference type="Proteomes" id="UP000612585"/>
    </source>
</evidence>
<comment type="caution">
    <text evidence="2">The sequence shown here is derived from an EMBL/GenBank/DDBJ whole genome shotgun (WGS) entry which is preliminary data.</text>
</comment>